<proteinExistence type="predicted"/>
<dbReference type="AlphaFoldDB" id="A0A3A4R589"/>
<comment type="caution">
    <text evidence="2">The sequence shown here is derived from an EMBL/GenBank/DDBJ whole genome shotgun (WGS) entry which is preliminary data.</text>
</comment>
<protein>
    <submittedName>
        <fullName evidence="2">Uncharacterized protein</fullName>
    </submittedName>
</protein>
<reference evidence="2 3" key="1">
    <citation type="journal article" date="2017" name="ISME J.">
        <title>Energy and carbon metabolisms in a deep terrestrial subsurface fluid microbial community.</title>
        <authorList>
            <person name="Momper L."/>
            <person name="Jungbluth S.P."/>
            <person name="Lee M.D."/>
            <person name="Amend J.P."/>
        </authorList>
    </citation>
    <scope>NUCLEOTIDE SEQUENCE [LARGE SCALE GENOMIC DNA]</scope>
    <source>
        <strain evidence="2">SURF_26</strain>
    </source>
</reference>
<evidence type="ECO:0000313" key="3">
    <source>
        <dbReference type="Proteomes" id="UP000266426"/>
    </source>
</evidence>
<gene>
    <name evidence="2" type="ORF">C4541_02245</name>
</gene>
<feature type="coiled-coil region" evidence="1">
    <location>
        <begin position="37"/>
        <end position="64"/>
    </location>
</feature>
<accession>A0A3A4R589</accession>
<evidence type="ECO:0000313" key="2">
    <source>
        <dbReference type="EMBL" id="RJP61343.1"/>
    </source>
</evidence>
<keyword evidence="1" id="KW-0175">Coiled coil</keyword>
<sequence>MKKLIIFFSLLAIILNIIGIFCIRKLYTTHKSMQTSLESMHRESEALQSRIQKLRHKIKELSLISHYYEIEHKVEQIRGLYALSPLQFNIITRDKLRNIVLAKMEEEYPPEEFSKMERAAKIIGLIDYSVDLKKTLLNVYEEQIAAFYDFDTKELYTVESNFMSKSISDMFLAHEIVHALQDQHFDLIKMGLTNDSNIDRQTAISSLIEGDATYTMSLYYSQNMSLRAIFDVFSGLLMMYKQEKIDQAPLYIRESLLFPYMQGLEFVAKWYDNDSPISIDDVFAFPPATTEHIIHPERYYPDYDEPVYPLLPDMDVFFTENNLIPLFCNTLGELNMKIIFQNMLPREKAVTAAQGWDGDAFVVFEDSYNPEINGFIIQSHWDSPQDAIEFCFTYLQMIKLKYPAMEHHELQETGTNIIKLADNRSLFLSISSDKVTIALTTPKLLDNLLDVIALN</sequence>
<evidence type="ECO:0000256" key="1">
    <source>
        <dbReference type="SAM" id="Coils"/>
    </source>
</evidence>
<dbReference type="Proteomes" id="UP000266426">
    <property type="component" value="Unassembled WGS sequence"/>
</dbReference>
<dbReference type="EMBL" id="QZJZ01000014">
    <property type="protein sequence ID" value="RJP61343.1"/>
    <property type="molecule type" value="Genomic_DNA"/>
</dbReference>
<name>A0A3A4R589_9BACT</name>
<organism evidence="2 3">
    <name type="scientific">Candidatus Auribacter fodinae</name>
    <dbReference type="NCBI Taxonomy" id="2093366"/>
    <lineage>
        <taxon>Bacteria</taxon>
        <taxon>Pseudomonadati</taxon>
        <taxon>Candidatus Auribacterota</taxon>
        <taxon>Candidatus Auribacteria</taxon>
        <taxon>Candidatus Auribacterales</taxon>
        <taxon>Candidatus Auribacteraceae</taxon>
        <taxon>Candidatus Auribacter</taxon>
    </lineage>
</organism>